<name>A0A249SNL3_9MOLU</name>
<dbReference type="PROSITE" id="PS51071">
    <property type="entry name" value="HTH_RPIR"/>
    <property type="match status" value="1"/>
</dbReference>
<keyword evidence="4" id="KW-1185">Reference proteome</keyword>
<dbReference type="GO" id="GO:0003700">
    <property type="term" value="F:DNA-binding transcription factor activity"/>
    <property type="evidence" value="ECO:0007669"/>
    <property type="project" value="InterPro"/>
</dbReference>
<evidence type="ECO:0000313" key="4">
    <source>
        <dbReference type="Proteomes" id="UP000232229"/>
    </source>
</evidence>
<dbReference type="STRING" id="1336232.GCA_000518825_01357"/>
<dbReference type="GO" id="GO:1901135">
    <property type="term" value="P:carbohydrate derivative metabolic process"/>
    <property type="evidence" value="ECO:0007669"/>
    <property type="project" value="InterPro"/>
</dbReference>
<feature type="domain" description="HTH rpiR-type" evidence="2">
    <location>
        <begin position="4"/>
        <end position="80"/>
    </location>
</feature>
<accession>A0A249SNL3</accession>
<dbReference type="EMBL" id="CP023173">
    <property type="protein sequence ID" value="ASZ09202.1"/>
    <property type="molecule type" value="Genomic_DNA"/>
</dbReference>
<dbReference type="SUPFAM" id="SSF53697">
    <property type="entry name" value="SIS domain"/>
    <property type="match status" value="1"/>
</dbReference>
<dbReference type="InterPro" id="IPR000281">
    <property type="entry name" value="HTH_RpiR"/>
</dbReference>
<feature type="coiled-coil region" evidence="1">
    <location>
        <begin position="99"/>
        <end position="126"/>
    </location>
</feature>
<proteinExistence type="predicted"/>
<dbReference type="AlphaFoldDB" id="A0A249SNL3"/>
<sequence>MFESIREKLNSIYESNEISSHKLIAKYLIDCLDNDKTPTTKECSEVCFISESALTAFSKKYGYQGFREIAVRIKVERELYKPFKKDTKRVKTTNVRELVNKYFDQIDLQEDQLNKLVNKIKDANKVYLISSYEQEENVNLFSSELHFKNIEAYFTKQKRLEDMWIEKCEANDLSIFLVCGLDNQSLTRLYTLAKEQQKNIFIISSSSQSHKFKEENSIILQQECDMEIYLSIRSIVINYLFAKILSKL</sequence>
<evidence type="ECO:0000259" key="2">
    <source>
        <dbReference type="PROSITE" id="PS51071"/>
    </source>
</evidence>
<dbReference type="KEGG" id="mchc:CK556_02435"/>
<dbReference type="Gene3D" id="1.10.10.10">
    <property type="entry name" value="Winged helix-like DNA-binding domain superfamily/Winged helix DNA-binding domain"/>
    <property type="match status" value="1"/>
</dbReference>
<gene>
    <name evidence="3" type="ORF">CK556_02435</name>
</gene>
<dbReference type="InterPro" id="IPR009057">
    <property type="entry name" value="Homeodomain-like_sf"/>
</dbReference>
<evidence type="ECO:0000313" key="3">
    <source>
        <dbReference type="EMBL" id="ASZ09202.1"/>
    </source>
</evidence>
<evidence type="ECO:0000256" key="1">
    <source>
        <dbReference type="SAM" id="Coils"/>
    </source>
</evidence>
<organism evidence="3 4">
    <name type="scientific">Mesoplasma chauliocola</name>
    <dbReference type="NCBI Taxonomy" id="216427"/>
    <lineage>
        <taxon>Bacteria</taxon>
        <taxon>Bacillati</taxon>
        <taxon>Mycoplasmatota</taxon>
        <taxon>Mollicutes</taxon>
        <taxon>Entomoplasmatales</taxon>
        <taxon>Entomoplasmataceae</taxon>
        <taxon>Mesoplasma</taxon>
    </lineage>
</organism>
<dbReference type="GO" id="GO:0097367">
    <property type="term" value="F:carbohydrate derivative binding"/>
    <property type="evidence" value="ECO:0007669"/>
    <property type="project" value="InterPro"/>
</dbReference>
<dbReference type="Pfam" id="PF01418">
    <property type="entry name" value="HTH_6"/>
    <property type="match status" value="1"/>
</dbReference>
<protein>
    <recommendedName>
        <fullName evidence="2">HTH rpiR-type domain-containing protein</fullName>
    </recommendedName>
</protein>
<dbReference type="Gene3D" id="3.40.50.10490">
    <property type="entry name" value="Glucose-6-phosphate isomerase like protein, domain 1"/>
    <property type="match status" value="1"/>
</dbReference>
<dbReference type="Proteomes" id="UP000232229">
    <property type="component" value="Chromosome"/>
</dbReference>
<reference evidence="3 4" key="1">
    <citation type="submission" date="2017-08" db="EMBL/GenBank/DDBJ databases">
        <title>Complete Genome Sequence of Mesoplasma chauliocola.</title>
        <authorList>
            <person name="Knight T.F.Jr."/>
            <person name="Citino T."/>
        </authorList>
    </citation>
    <scope>NUCLEOTIDE SEQUENCE [LARGE SCALE GENOMIC DNA]</scope>
    <source>
        <strain evidence="3 4">CHPA-2</strain>
    </source>
</reference>
<dbReference type="InterPro" id="IPR036388">
    <property type="entry name" value="WH-like_DNA-bd_sf"/>
</dbReference>
<dbReference type="InterPro" id="IPR046348">
    <property type="entry name" value="SIS_dom_sf"/>
</dbReference>
<keyword evidence="1" id="KW-0175">Coiled coil</keyword>
<dbReference type="SUPFAM" id="SSF46689">
    <property type="entry name" value="Homeodomain-like"/>
    <property type="match status" value="1"/>
</dbReference>